<protein>
    <submittedName>
        <fullName evidence="9">Proline/betaine transporter</fullName>
    </submittedName>
</protein>
<keyword evidence="10" id="KW-1185">Reference proteome</keyword>
<keyword evidence="6 7" id="KW-0472">Membrane</keyword>
<evidence type="ECO:0000256" key="5">
    <source>
        <dbReference type="ARBA" id="ARBA00022989"/>
    </source>
</evidence>
<proteinExistence type="predicted"/>
<organism evidence="9 10">
    <name type="scientific">Candidatus Bodocaedibacter vickermanii</name>
    <dbReference type="NCBI Taxonomy" id="2741701"/>
    <lineage>
        <taxon>Bacteria</taxon>
        <taxon>Pseudomonadati</taxon>
        <taxon>Pseudomonadota</taxon>
        <taxon>Alphaproteobacteria</taxon>
        <taxon>Holosporales</taxon>
        <taxon>Candidatus Paracaedibacteraceae</taxon>
        <taxon>Candidatus Bodocaedibacter</taxon>
    </lineage>
</organism>
<dbReference type="InterPro" id="IPR036259">
    <property type="entry name" value="MFS_trans_sf"/>
</dbReference>
<keyword evidence="2" id="KW-0813">Transport</keyword>
<dbReference type="Gene3D" id="1.20.1250.20">
    <property type="entry name" value="MFS general substrate transporter like domains"/>
    <property type="match status" value="1"/>
</dbReference>
<feature type="transmembrane region" description="Helical" evidence="7">
    <location>
        <begin position="321"/>
        <end position="339"/>
    </location>
</feature>
<evidence type="ECO:0000256" key="1">
    <source>
        <dbReference type="ARBA" id="ARBA00004651"/>
    </source>
</evidence>
<feature type="transmembrane region" description="Helical" evidence="7">
    <location>
        <begin position="183"/>
        <end position="202"/>
    </location>
</feature>
<sequence length="458" mass="50627">MGLYSKLDREKKEAVGLLQIGTFLEYFDLMLYVHMAVVLNDLFFPKTDPFTAKLLTAFAFSSTFVFKPFGALLFGYIGDKMGRKATVVMTTMIMSVTCFVMATLPTYAQIGITASIGITVCRILQSISSLGESIGSEIYLAEITKPPVRYPVVGLIGAAGAFGSMASLGAADALISLGLNWRGVFLLGALIAVIGTMARTRLRETAEFSDMKRRLQIAVEATRREGLAQAADLLKSTSNVWKERVEVKTAVAYFFTFCSWPVCFYVSYMYCGSLLKQSFGLTGEQVVSHNFILSVLNFIGLLSFVLLTYKVYPLKILKAKMYIYYPFILLTPFFLNNITSPMGLLAFQVVGVVFGTSTIPARAIFLIHFPIFKRFTYAGFLAAVAHALLYILTSFGLAYLTELLGHWGLLLVTVPTSIGFSLGVRYFEQLEKNADLLQKTGVKKTSSFKGFKINDNML</sequence>
<feature type="transmembrane region" description="Helical" evidence="7">
    <location>
        <begin position="345"/>
        <end position="365"/>
    </location>
</feature>
<evidence type="ECO:0000256" key="7">
    <source>
        <dbReference type="SAM" id="Phobius"/>
    </source>
</evidence>
<feature type="transmembrane region" description="Helical" evidence="7">
    <location>
        <begin position="250"/>
        <end position="270"/>
    </location>
</feature>
<feature type="transmembrane region" description="Helical" evidence="7">
    <location>
        <begin position="406"/>
        <end position="427"/>
    </location>
</feature>
<gene>
    <name evidence="9" type="primary">proP_3</name>
    <name evidence="9" type="ORF">CPBP_01108</name>
</gene>
<dbReference type="GO" id="GO:0022857">
    <property type="term" value="F:transmembrane transporter activity"/>
    <property type="evidence" value="ECO:0007669"/>
    <property type="project" value="InterPro"/>
</dbReference>
<dbReference type="InterPro" id="IPR020846">
    <property type="entry name" value="MFS_dom"/>
</dbReference>
<dbReference type="SUPFAM" id="SSF103473">
    <property type="entry name" value="MFS general substrate transporter"/>
    <property type="match status" value="1"/>
</dbReference>
<dbReference type="EMBL" id="CP054719">
    <property type="protein sequence ID" value="QOL20318.1"/>
    <property type="molecule type" value="Genomic_DNA"/>
</dbReference>
<evidence type="ECO:0000256" key="2">
    <source>
        <dbReference type="ARBA" id="ARBA00022448"/>
    </source>
</evidence>
<accession>A0A7L9RVE2</accession>
<evidence type="ECO:0000256" key="4">
    <source>
        <dbReference type="ARBA" id="ARBA00022692"/>
    </source>
</evidence>
<keyword evidence="3" id="KW-1003">Cell membrane</keyword>
<evidence type="ECO:0000259" key="8">
    <source>
        <dbReference type="PROSITE" id="PS50850"/>
    </source>
</evidence>
<comment type="subcellular location">
    <subcellularLocation>
        <location evidence="1">Cell membrane</location>
        <topology evidence="1">Multi-pass membrane protein</topology>
    </subcellularLocation>
</comment>
<evidence type="ECO:0000256" key="3">
    <source>
        <dbReference type="ARBA" id="ARBA00022475"/>
    </source>
</evidence>
<dbReference type="Proteomes" id="UP000594001">
    <property type="component" value="Chromosome"/>
</dbReference>
<feature type="transmembrane region" description="Helical" evidence="7">
    <location>
        <begin position="14"/>
        <end position="34"/>
    </location>
</feature>
<dbReference type="KEGG" id="pbal:CPBP_01108"/>
<dbReference type="AlphaFoldDB" id="A0A7L9RVE2"/>
<dbReference type="Pfam" id="PF07690">
    <property type="entry name" value="MFS_1"/>
    <property type="match status" value="1"/>
</dbReference>
<dbReference type="RefSeq" id="WP_350331869.1">
    <property type="nucleotide sequence ID" value="NZ_CP054719.1"/>
</dbReference>
<feature type="transmembrane region" description="Helical" evidence="7">
    <location>
        <begin position="54"/>
        <end position="78"/>
    </location>
</feature>
<dbReference type="PANTHER" id="PTHR43045">
    <property type="entry name" value="SHIKIMATE TRANSPORTER"/>
    <property type="match status" value="1"/>
</dbReference>
<keyword evidence="5 7" id="KW-1133">Transmembrane helix</keyword>
<feature type="transmembrane region" description="Helical" evidence="7">
    <location>
        <begin position="290"/>
        <end position="309"/>
    </location>
</feature>
<reference evidence="9 10" key="1">
    <citation type="submission" date="2020-06" db="EMBL/GenBank/DDBJ databases">
        <title>The endosymbiont of the kinetoplastid Bodo saltans is a Paracaedibacter-like alpha-proteobacterium possessing a putative toxin-antitoxin system.</title>
        <authorList>
            <person name="Midha S."/>
            <person name="Rigden D.J."/>
            <person name="Siozios S."/>
            <person name="Hurst G.D.D."/>
            <person name="Jackson A.P."/>
        </authorList>
    </citation>
    <scope>NUCLEOTIDE SEQUENCE [LARGE SCALE GENOMIC DNA]</scope>
    <source>
        <strain evidence="9">Lake Konstanz</strain>
    </source>
</reference>
<evidence type="ECO:0000313" key="9">
    <source>
        <dbReference type="EMBL" id="QOL20318.1"/>
    </source>
</evidence>
<dbReference type="GO" id="GO:0005886">
    <property type="term" value="C:plasma membrane"/>
    <property type="evidence" value="ECO:0007669"/>
    <property type="project" value="UniProtKB-SubCell"/>
</dbReference>
<feature type="transmembrane region" description="Helical" evidence="7">
    <location>
        <begin position="377"/>
        <end position="400"/>
    </location>
</feature>
<feature type="domain" description="Major facilitator superfamily (MFS) profile" evidence="8">
    <location>
        <begin position="14"/>
        <end position="458"/>
    </location>
</feature>
<dbReference type="PROSITE" id="PS50850">
    <property type="entry name" value="MFS"/>
    <property type="match status" value="1"/>
</dbReference>
<evidence type="ECO:0000313" key="10">
    <source>
        <dbReference type="Proteomes" id="UP000594001"/>
    </source>
</evidence>
<evidence type="ECO:0000256" key="6">
    <source>
        <dbReference type="ARBA" id="ARBA00023136"/>
    </source>
</evidence>
<name>A0A7L9RVE2_9PROT</name>
<keyword evidence="4 7" id="KW-0812">Transmembrane</keyword>
<dbReference type="PANTHER" id="PTHR43045:SF1">
    <property type="entry name" value="SHIKIMATE TRANSPORTER"/>
    <property type="match status" value="1"/>
</dbReference>
<dbReference type="InterPro" id="IPR011701">
    <property type="entry name" value="MFS"/>
</dbReference>